<keyword evidence="2" id="KW-1185">Reference proteome</keyword>
<sequence>MYFGGVQSTSLFRYTLSDDSASWEPVCEGAMPPARSSTCLICHEGNLVLFGASEVPYYNRREYQTVRDAERVENTCHILDTETDKWTAVGTPLNRFEFDPGYGVSAIATHGPILVSSGYNMATLSLSAPAGYTLETQCRRELLPLGQRTMTIVGRVVMLFGCPTGGTSQVSVYDHVSGDHFDVARIKTNESGPVHTCMISPETLLAVTSGDRECGRLTLYTVHPGILDPYGDTPLGDE</sequence>
<evidence type="ECO:0000313" key="2">
    <source>
        <dbReference type="Proteomes" id="UP000265618"/>
    </source>
</evidence>
<dbReference type="Gene3D" id="2.120.10.80">
    <property type="entry name" value="Kelch-type beta propeller"/>
    <property type="match status" value="1"/>
</dbReference>
<dbReference type="Proteomes" id="UP000265618">
    <property type="component" value="Unassembled WGS sequence"/>
</dbReference>
<dbReference type="InterPro" id="IPR011043">
    <property type="entry name" value="Gal_Oxase/kelch_b-propeller"/>
</dbReference>
<protein>
    <recommendedName>
        <fullName evidence="3">Kelch-type beta propeller</fullName>
    </recommendedName>
</protein>
<dbReference type="EMBL" id="BDIP01001194">
    <property type="protein sequence ID" value="GCA62695.1"/>
    <property type="molecule type" value="Genomic_DNA"/>
</dbReference>
<evidence type="ECO:0008006" key="3">
    <source>
        <dbReference type="Google" id="ProtNLM"/>
    </source>
</evidence>
<gene>
    <name evidence="1" type="ORF">KIPB_005205</name>
</gene>
<accession>A0A391NLP3</accession>
<name>A0A391NLP3_9EUKA</name>
<dbReference type="InterPro" id="IPR015915">
    <property type="entry name" value="Kelch-typ_b-propeller"/>
</dbReference>
<dbReference type="SUPFAM" id="SSF50965">
    <property type="entry name" value="Galactose oxidase, central domain"/>
    <property type="match status" value="1"/>
</dbReference>
<proteinExistence type="predicted"/>
<reference evidence="1 2" key="1">
    <citation type="journal article" date="2018" name="PLoS ONE">
        <title>The draft genome of Kipferlia bialata reveals reductive genome evolution in fornicate parasites.</title>
        <authorList>
            <person name="Tanifuji G."/>
            <person name="Takabayashi S."/>
            <person name="Kume K."/>
            <person name="Takagi M."/>
            <person name="Nakayama T."/>
            <person name="Kamikawa R."/>
            <person name="Inagaki Y."/>
            <person name="Hashimoto T."/>
        </authorList>
    </citation>
    <scope>NUCLEOTIDE SEQUENCE [LARGE SCALE GENOMIC DNA]</scope>
    <source>
        <strain evidence="1">NY0173</strain>
    </source>
</reference>
<comment type="caution">
    <text evidence="1">The sequence shown here is derived from an EMBL/GenBank/DDBJ whole genome shotgun (WGS) entry which is preliminary data.</text>
</comment>
<dbReference type="AlphaFoldDB" id="A0A391NLP3"/>
<evidence type="ECO:0000313" key="1">
    <source>
        <dbReference type="EMBL" id="GCA62695.1"/>
    </source>
</evidence>
<organism evidence="1 2">
    <name type="scientific">Kipferlia bialata</name>
    <dbReference type="NCBI Taxonomy" id="797122"/>
    <lineage>
        <taxon>Eukaryota</taxon>
        <taxon>Metamonada</taxon>
        <taxon>Carpediemonas-like organisms</taxon>
        <taxon>Kipferlia</taxon>
    </lineage>
</organism>